<keyword evidence="3" id="KW-1185">Reference proteome</keyword>
<keyword evidence="1" id="KW-1133">Transmembrane helix</keyword>
<evidence type="ECO:0008006" key="4">
    <source>
        <dbReference type="Google" id="ProtNLM"/>
    </source>
</evidence>
<evidence type="ECO:0000313" key="2">
    <source>
        <dbReference type="EMBL" id="KRN03585.1"/>
    </source>
</evidence>
<dbReference type="STRING" id="1423744.FC86_GL000691"/>
<proteinExistence type="predicted"/>
<dbReference type="AlphaFoldDB" id="A0A0R2DHK1"/>
<feature type="transmembrane region" description="Helical" evidence="1">
    <location>
        <begin position="96"/>
        <end position="114"/>
    </location>
</feature>
<accession>A0A0R2DHK1</accession>
<protein>
    <recommendedName>
        <fullName evidence="4">DUF3397 domain-containing protein</fullName>
    </recommendedName>
</protein>
<feature type="transmembrane region" description="Helical" evidence="1">
    <location>
        <begin position="6"/>
        <end position="23"/>
    </location>
</feature>
<dbReference type="EMBL" id="AYZL01000020">
    <property type="protein sequence ID" value="KRN03585.1"/>
    <property type="molecule type" value="Genomic_DNA"/>
</dbReference>
<dbReference type="InterPro" id="IPR024515">
    <property type="entry name" value="DUF3397"/>
</dbReference>
<name>A0A0R2DHK1_9LACO</name>
<reference evidence="2 3" key="1">
    <citation type="journal article" date="2015" name="Genome Announc.">
        <title>Expanding the biotechnology potential of lactobacilli through comparative genomics of 213 strains and associated genera.</title>
        <authorList>
            <person name="Sun Z."/>
            <person name="Harris H.M."/>
            <person name="McCann A."/>
            <person name="Guo C."/>
            <person name="Argimon S."/>
            <person name="Zhang W."/>
            <person name="Yang X."/>
            <person name="Jeffery I.B."/>
            <person name="Cooney J.C."/>
            <person name="Kagawa T.F."/>
            <person name="Liu W."/>
            <person name="Song Y."/>
            <person name="Salvetti E."/>
            <person name="Wrobel A."/>
            <person name="Rasinkangas P."/>
            <person name="Parkhill J."/>
            <person name="Rea M.C."/>
            <person name="O'Sullivan O."/>
            <person name="Ritari J."/>
            <person name="Douillard F.P."/>
            <person name="Paul Ross R."/>
            <person name="Yang R."/>
            <person name="Briner A.E."/>
            <person name="Felis G.E."/>
            <person name="de Vos W.M."/>
            <person name="Barrangou R."/>
            <person name="Klaenhammer T.R."/>
            <person name="Caufield P.W."/>
            <person name="Cui Y."/>
            <person name="Zhang H."/>
            <person name="O'Toole P.W."/>
        </authorList>
    </citation>
    <scope>NUCLEOTIDE SEQUENCE [LARGE SCALE GENOMIC DNA]</scope>
    <source>
        <strain evidence="2 3">DSM 23037</strain>
    </source>
</reference>
<feature type="transmembrane region" description="Helical" evidence="1">
    <location>
        <begin position="54"/>
        <end position="76"/>
    </location>
</feature>
<gene>
    <name evidence="2" type="ORF">FC86_GL000691</name>
</gene>
<evidence type="ECO:0000313" key="3">
    <source>
        <dbReference type="Proteomes" id="UP000051378"/>
    </source>
</evidence>
<dbReference type="Proteomes" id="UP000051378">
    <property type="component" value="Unassembled WGS sequence"/>
</dbReference>
<keyword evidence="1" id="KW-0472">Membrane</keyword>
<sequence length="115" mass="13144">MSLYFLIILIGLIISYFVSQPLFKKKSYFSGYDVFSVFAWVAVLNLSLTDGLSHFIPIVLIILASAISVYAVYTAILNRNIYMKVFLMKFCKFQSFLSIVCLLLLSLLTIVNNFF</sequence>
<dbReference type="Pfam" id="PF11877">
    <property type="entry name" value="DUF3397"/>
    <property type="match status" value="1"/>
</dbReference>
<organism evidence="2 3">
    <name type="scientific">Holzapfeliella floricola DSM 23037 = JCM 16512</name>
    <dbReference type="NCBI Taxonomy" id="1423744"/>
    <lineage>
        <taxon>Bacteria</taxon>
        <taxon>Bacillati</taxon>
        <taxon>Bacillota</taxon>
        <taxon>Bacilli</taxon>
        <taxon>Lactobacillales</taxon>
        <taxon>Lactobacillaceae</taxon>
        <taxon>Holzapfeliella</taxon>
    </lineage>
</organism>
<dbReference type="PATRIC" id="fig|1423744.4.peg.711"/>
<keyword evidence="1" id="KW-0812">Transmembrane</keyword>
<evidence type="ECO:0000256" key="1">
    <source>
        <dbReference type="SAM" id="Phobius"/>
    </source>
</evidence>
<comment type="caution">
    <text evidence="2">The sequence shown here is derived from an EMBL/GenBank/DDBJ whole genome shotgun (WGS) entry which is preliminary data.</text>
</comment>
<feature type="transmembrane region" description="Helical" evidence="1">
    <location>
        <begin position="30"/>
        <end position="48"/>
    </location>
</feature>